<feature type="chain" id="PRO_5019824329" description="Leucine-rich repeat-containing N-terminal plant-type domain-containing protein" evidence="10">
    <location>
        <begin position="21"/>
        <end position="230"/>
    </location>
</feature>
<dbReference type="EMBL" id="RDQH01000334">
    <property type="protein sequence ID" value="RXH92261.1"/>
    <property type="molecule type" value="Genomic_DNA"/>
</dbReference>
<reference evidence="12 13" key="1">
    <citation type="submission" date="2018-10" db="EMBL/GenBank/DDBJ databases">
        <title>A high-quality apple genome assembly.</title>
        <authorList>
            <person name="Hu J."/>
        </authorList>
    </citation>
    <scope>NUCLEOTIDE SEQUENCE [LARGE SCALE GENOMIC DNA]</scope>
    <source>
        <strain evidence="13">cv. HFTH1</strain>
        <tissue evidence="12">Young leaf</tissue>
    </source>
</reference>
<dbReference type="STRING" id="3750.A0A498JFU4"/>
<keyword evidence="9" id="KW-0325">Glycoprotein</keyword>
<sequence length="230" mass="25593">MRSTSVLLVRFLSIIATLLAISLCNGNTGVPCKDNERRALLMFKQELHDSSNRPSSWIGHGEGDCCTWLGVVCGNLTGHVRELHLGNYYLGANFQGIIPHQLGNLSSLRYLDLHGNYFEVNNLQWISGLSMLQHLDLSGVNLSKASDSIQETNMVSNSLLEYLDMSDCRLHRIPGGIANMASLRVLNLERNSINSTIPKWLYSLSHLESLFLSDNDLHGPISTCESHRQS</sequence>
<evidence type="ECO:0000256" key="3">
    <source>
        <dbReference type="ARBA" id="ARBA00022692"/>
    </source>
</evidence>
<dbReference type="InterPro" id="IPR046956">
    <property type="entry name" value="RLP23-like"/>
</dbReference>
<evidence type="ECO:0000256" key="4">
    <source>
        <dbReference type="ARBA" id="ARBA00022729"/>
    </source>
</evidence>
<keyword evidence="2" id="KW-0433">Leucine-rich repeat</keyword>
<comment type="subcellular location">
    <subcellularLocation>
        <location evidence="1">Membrane</location>
        <topology evidence="1">Single-pass type I membrane protein</topology>
    </subcellularLocation>
</comment>
<keyword evidence="4 10" id="KW-0732">Signal</keyword>
<comment type="caution">
    <text evidence="12">The sequence shown here is derived from an EMBL/GenBank/DDBJ whole genome shotgun (WGS) entry which is preliminary data.</text>
</comment>
<name>A0A498JFU4_MALDO</name>
<keyword evidence="6" id="KW-1133">Transmembrane helix</keyword>
<evidence type="ECO:0000259" key="11">
    <source>
        <dbReference type="Pfam" id="PF08263"/>
    </source>
</evidence>
<dbReference type="InterPro" id="IPR032675">
    <property type="entry name" value="LRR_dom_sf"/>
</dbReference>
<proteinExistence type="predicted"/>
<evidence type="ECO:0000256" key="2">
    <source>
        <dbReference type="ARBA" id="ARBA00022614"/>
    </source>
</evidence>
<evidence type="ECO:0000256" key="1">
    <source>
        <dbReference type="ARBA" id="ARBA00004479"/>
    </source>
</evidence>
<organism evidence="12 13">
    <name type="scientific">Malus domestica</name>
    <name type="common">Apple</name>
    <name type="synonym">Pyrus malus</name>
    <dbReference type="NCBI Taxonomy" id="3750"/>
    <lineage>
        <taxon>Eukaryota</taxon>
        <taxon>Viridiplantae</taxon>
        <taxon>Streptophyta</taxon>
        <taxon>Embryophyta</taxon>
        <taxon>Tracheophyta</taxon>
        <taxon>Spermatophyta</taxon>
        <taxon>Magnoliopsida</taxon>
        <taxon>eudicotyledons</taxon>
        <taxon>Gunneridae</taxon>
        <taxon>Pentapetalae</taxon>
        <taxon>rosids</taxon>
        <taxon>fabids</taxon>
        <taxon>Rosales</taxon>
        <taxon>Rosaceae</taxon>
        <taxon>Amygdaloideae</taxon>
        <taxon>Maleae</taxon>
        <taxon>Malus</taxon>
    </lineage>
</organism>
<accession>A0A498JFU4</accession>
<keyword evidence="5" id="KW-0677">Repeat</keyword>
<dbReference type="PANTHER" id="PTHR48063">
    <property type="entry name" value="LRR RECEPTOR-LIKE KINASE"/>
    <property type="match status" value="1"/>
</dbReference>
<evidence type="ECO:0000256" key="7">
    <source>
        <dbReference type="ARBA" id="ARBA00023136"/>
    </source>
</evidence>
<evidence type="ECO:0000256" key="8">
    <source>
        <dbReference type="ARBA" id="ARBA00023170"/>
    </source>
</evidence>
<dbReference type="PANTHER" id="PTHR48063:SF98">
    <property type="entry name" value="LRR RECEPTOR-LIKE SERINE_THREONINE-PROTEIN KINASE FLS2"/>
    <property type="match status" value="1"/>
</dbReference>
<keyword evidence="7" id="KW-0472">Membrane</keyword>
<dbReference type="AlphaFoldDB" id="A0A498JFU4"/>
<evidence type="ECO:0000256" key="10">
    <source>
        <dbReference type="SAM" id="SignalP"/>
    </source>
</evidence>
<feature type="signal peptide" evidence="10">
    <location>
        <begin position="1"/>
        <end position="20"/>
    </location>
</feature>
<dbReference type="Gene3D" id="3.80.10.10">
    <property type="entry name" value="Ribonuclease Inhibitor"/>
    <property type="match status" value="2"/>
</dbReference>
<keyword evidence="8" id="KW-0675">Receptor</keyword>
<dbReference type="InterPro" id="IPR013210">
    <property type="entry name" value="LRR_N_plant-typ"/>
</dbReference>
<dbReference type="SUPFAM" id="SSF52058">
    <property type="entry name" value="L domain-like"/>
    <property type="match status" value="1"/>
</dbReference>
<evidence type="ECO:0000256" key="6">
    <source>
        <dbReference type="ARBA" id="ARBA00022989"/>
    </source>
</evidence>
<dbReference type="Pfam" id="PF08263">
    <property type="entry name" value="LRRNT_2"/>
    <property type="match status" value="1"/>
</dbReference>
<dbReference type="Pfam" id="PF13855">
    <property type="entry name" value="LRR_8"/>
    <property type="match status" value="2"/>
</dbReference>
<evidence type="ECO:0000313" key="12">
    <source>
        <dbReference type="EMBL" id="RXH92261.1"/>
    </source>
</evidence>
<evidence type="ECO:0000313" key="13">
    <source>
        <dbReference type="Proteomes" id="UP000290289"/>
    </source>
</evidence>
<dbReference type="Proteomes" id="UP000290289">
    <property type="component" value="Chromosome 8"/>
</dbReference>
<gene>
    <name evidence="12" type="ORF">DVH24_033157</name>
</gene>
<keyword evidence="13" id="KW-1185">Reference proteome</keyword>
<keyword evidence="3" id="KW-0812">Transmembrane</keyword>
<evidence type="ECO:0000256" key="5">
    <source>
        <dbReference type="ARBA" id="ARBA00022737"/>
    </source>
</evidence>
<protein>
    <recommendedName>
        <fullName evidence="11">Leucine-rich repeat-containing N-terminal plant-type domain-containing protein</fullName>
    </recommendedName>
</protein>
<evidence type="ECO:0000256" key="9">
    <source>
        <dbReference type="ARBA" id="ARBA00023180"/>
    </source>
</evidence>
<feature type="domain" description="Leucine-rich repeat-containing N-terminal plant-type" evidence="11">
    <location>
        <begin position="34"/>
        <end position="73"/>
    </location>
</feature>
<dbReference type="GO" id="GO:0016020">
    <property type="term" value="C:membrane"/>
    <property type="evidence" value="ECO:0007669"/>
    <property type="project" value="UniProtKB-SubCell"/>
</dbReference>
<dbReference type="InterPro" id="IPR001611">
    <property type="entry name" value="Leu-rich_rpt"/>
</dbReference>